<dbReference type="Proteomes" id="UP001595885">
    <property type="component" value="Unassembled WGS sequence"/>
</dbReference>
<organism evidence="1 2">
    <name type="scientific">Flavobacterium ponti</name>
    <dbReference type="NCBI Taxonomy" id="665133"/>
    <lineage>
        <taxon>Bacteria</taxon>
        <taxon>Pseudomonadati</taxon>
        <taxon>Bacteroidota</taxon>
        <taxon>Flavobacteriia</taxon>
        <taxon>Flavobacteriales</taxon>
        <taxon>Flavobacteriaceae</taxon>
        <taxon>Flavobacterium</taxon>
    </lineage>
</organism>
<dbReference type="PROSITE" id="PS51257">
    <property type="entry name" value="PROKAR_LIPOPROTEIN"/>
    <property type="match status" value="1"/>
</dbReference>
<dbReference type="RefSeq" id="WP_379741439.1">
    <property type="nucleotide sequence ID" value="NZ_JBHSGW010000025.1"/>
</dbReference>
<proteinExistence type="predicted"/>
<reference evidence="2" key="1">
    <citation type="journal article" date="2019" name="Int. J. Syst. Evol. Microbiol.">
        <title>The Global Catalogue of Microorganisms (GCM) 10K type strain sequencing project: providing services to taxonomists for standard genome sequencing and annotation.</title>
        <authorList>
            <consortium name="The Broad Institute Genomics Platform"/>
            <consortium name="The Broad Institute Genome Sequencing Center for Infectious Disease"/>
            <person name="Wu L."/>
            <person name="Ma J."/>
        </authorList>
    </citation>
    <scope>NUCLEOTIDE SEQUENCE [LARGE SCALE GENOMIC DNA]</scope>
    <source>
        <strain evidence="2">CCUG 50349</strain>
    </source>
</reference>
<comment type="caution">
    <text evidence="1">The sequence shown here is derived from an EMBL/GenBank/DDBJ whole genome shotgun (WGS) entry which is preliminary data.</text>
</comment>
<accession>A0ABV9P6H2</accession>
<keyword evidence="2" id="KW-1185">Reference proteome</keyword>
<sequence length="207" mass="24023">MTKQLSIIIFMSLFSFFFGCKNNNENNTNNYELEEITSRLDIEEGWADIFLKIIEDKKTDNSHIYIVKGLYKNKIVGLQIEVSSKIKAGFKNDEIDTENGFLPNSVKLKSIGIESNELIKALAELYEKPADKNFTSQIITATSFSLNEKSVNLDKSDYYKLKLFFEEEDENLYSEIYLNINTDKGEIEIHEKDQEYREPIIKVLTNK</sequence>
<gene>
    <name evidence="1" type="ORF">ACFO3U_09955</name>
</gene>
<evidence type="ECO:0000313" key="1">
    <source>
        <dbReference type="EMBL" id="MFC4740315.1"/>
    </source>
</evidence>
<protein>
    <recommendedName>
        <fullName evidence="3">Lipoprotein</fullName>
    </recommendedName>
</protein>
<evidence type="ECO:0008006" key="3">
    <source>
        <dbReference type="Google" id="ProtNLM"/>
    </source>
</evidence>
<dbReference type="EMBL" id="JBHSGW010000025">
    <property type="protein sequence ID" value="MFC4740315.1"/>
    <property type="molecule type" value="Genomic_DNA"/>
</dbReference>
<evidence type="ECO:0000313" key="2">
    <source>
        <dbReference type="Proteomes" id="UP001595885"/>
    </source>
</evidence>
<name>A0ABV9P6H2_9FLAO</name>